<protein>
    <submittedName>
        <fullName evidence="3">Uncharacterized protein</fullName>
    </submittedName>
</protein>
<dbReference type="InterPro" id="IPR027482">
    <property type="entry name" value="Sec1-like_dom2"/>
</dbReference>
<gene>
    <name evidence="3" type="ORF">EDS130_LOCUS6357</name>
</gene>
<evidence type="ECO:0000313" key="3">
    <source>
        <dbReference type="EMBL" id="CAF0831376.1"/>
    </source>
</evidence>
<dbReference type="OrthoDB" id="10262528at2759"/>
<evidence type="ECO:0000256" key="2">
    <source>
        <dbReference type="SAM" id="MobiDB-lite"/>
    </source>
</evidence>
<dbReference type="Pfam" id="PF00995">
    <property type="entry name" value="Sec1"/>
    <property type="match status" value="1"/>
</dbReference>
<organism evidence="3 4">
    <name type="scientific">Adineta ricciae</name>
    <name type="common">Rotifer</name>
    <dbReference type="NCBI Taxonomy" id="249248"/>
    <lineage>
        <taxon>Eukaryota</taxon>
        <taxon>Metazoa</taxon>
        <taxon>Spiralia</taxon>
        <taxon>Gnathifera</taxon>
        <taxon>Rotifera</taxon>
        <taxon>Eurotatoria</taxon>
        <taxon>Bdelloidea</taxon>
        <taxon>Adinetida</taxon>
        <taxon>Adinetidae</taxon>
        <taxon>Adineta</taxon>
    </lineage>
</organism>
<name>A0A813URQ7_ADIRI</name>
<comment type="similarity">
    <text evidence="1">Belongs to the STXBP/unc-18/SEC1 family.</text>
</comment>
<feature type="compositionally biased region" description="Low complexity" evidence="2">
    <location>
        <begin position="651"/>
        <end position="679"/>
    </location>
</feature>
<reference evidence="3" key="1">
    <citation type="submission" date="2021-02" db="EMBL/GenBank/DDBJ databases">
        <authorList>
            <person name="Nowell W R."/>
        </authorList>
    </citation>
    <scope>NUCLEOTIDE SEQUENCE</scope>
</reference>
<feature type="region of interest" description="Disordered" evidence="2">
    <location>
        <begin position="651"/>
        <end position="681"/>
    </location>
</feature>
<dbReference type="EMBL" id="CAJNOJ010000018">
    <property type="protein sequence ID" value="CAF0831376.1"/>
    <property type="molecule type" value="Genomic_DNA"/>
</dbReference>
<sequence>MSDTSKWEIADSLRQRARDDLFGLLKSIGGTKDLFIDADLFPLIDLTSTASEIRQHGVENLHKLDSAVNAKTKNKRLFLLRPNIVRFLTLAKQLRQLDIRNAHVICVPRKFYAFEHLLEQEGLWGRCALHELTAFDMVAVDYDLFSMVNSHLYLNIYLDHSTDWLSTLAASLIDFQKLFGKFSKTLAFGKLAGQVLRQLERGEGAISNQDFGGGKSIQTVILFDRSVDLVTPFCSQMCYEGLLDEYFNIEAGRMKIPKSGNAENAGPQHELVQLSTRDDTIIEGIRAMHFSKVAQEIKARLARENVLQNDFRDKVKDASISDLKHLVNNDVKGHINVKKQLTRHLDLCADIYEKKKAADFKIQLEMEANILHSENFDEIVSYIHTMICRCEPNKYRPLQLLCLLCTANNGLGRELYELLCRSYLQAYGYENIPLLYKLEQLRFFYVKRQCDIPVPTNSATTAGSRGEAFFKRGIQAAQNLTDKAQTQKTFFQFMRKRLNLTPDLNQQTKTVPGPDMADVFDSIYVPLSCRLIEEALINDGKLAMFQHELIQRGYPGAEDLFVQRSSGVSTRSQFHDNQQSILIVFIGGCTQSEINALRMLALSKSNVKLRFYFAPTSPRTENKADAYSNATPSLFPFGLLMYDLPSSRRTTSRTLTNTETISRKQSSSPVPSSSSSVSSIADEDLSIDIESEKKNLTTTEDWWRQAIEPIPQKPIVVSHSAYKKIIVHNQSLITLTQIYTDKAMDCVTQWYKSRSVPHLAVLIKRGVLKIYKEKSIRMTTNNKREIYAQLDKNGQILSSFDNRLFDSIEHFYQAYQQRRKRTENLAIIYESVHWCNQSFHDILLEYAEAIVKFTGMKTRLIADDELLPGNIPVDVLPKEILCQINCWDDDRNEIEL</sequence>
<evidence type="ECO:0000256" key="1">
    <source>
        <dbReference type="ARBA" id="ARBA00009884"/>
    </source>
</evidence>
<proteinExistence type="inferred from homology"/>
<dbReference type="SUPFAM" id="SSF56815">
    <property type="entry name" value="Sec1/munc18-like (SM) proteins"/>
    <property type="match status" value="1"/>
</dbReference>
<dbReference type="Gene3D" id="3.40.50.1910">
    <property type="match status" value="3"/>
</dbReference>
<dbReference type="InterPro" id="IPR043154">
    <property type="entry name" value="Sec-1-like_dom1"/>
</dbReference>
<dbReference type="Gene3D" id="3.40.50.2060">
    <property type="match status" value="1"/>
</dbReference>
<dbReference type="InterPro" id="IPR001619">
    <property type="entry name" value="Sec1-like"/>
</dbReference>
<dbReference type="Gene3D" id="1.25.40.850">
    <property type="match status" value="1"/>
</dbReference>
<dbReference type="PANTHER" id="PTHR11679">
    <property type="entry name" value="VESICLE PROTEIN SORTING-ASSOCIATED"/>
    <property type="match status" value="1"/>
</dbReference>
<dbReference type="AlphaFoldDB" id="A0A813URQ7"/>
<dbReference type="InterPro" id="IPR036045">
    <property type="entry name" value="Sec1-like_sf"/>
</dbReference>
<dbReference type="Proteomes" id="UP000663852">
    <property type="component" value="Unassembled WGS sequence"/>
</dbReference>
<comment type="caution">
    <text evidence="3">The sequence shown here is derived from an EMBL/GenBank/DDBJ whole genome shotgun (WGS) entry which is preliminary data.</text>
</comment>
<accession>A0A813URQ7</accession>
<dbReference type="InterPro" id="IPR043155">
    <property type="entry name" value="VPS33_dom3b"/>
</dbReference>
<dbReference type="GO" id="GO:0016192">
    <property type="term" value="P:vesicle-mediated transport"/>
    <property type="evidence" value="ECO:0007669"/>
    <property type="project" value="InterPro"/>
</dbReference>
<evidence type="ECO:0000313" key="4">
    <source>
        <dbReference type="Proteomes" id="UP000663852"/>
    </source>
</evidence>